<accession>A0A1N6HDP3</accession>
<proteinExistence type="predicted"/>
<evidence type="ECO:0000313" key="1">
    <source>
        <dbReference type="EMBL" id="SIO17836.1"/>
    </source>
</evidence>
<reference evidence="2" key="1">
    <citation type="submission" date="2016-11" db="EMBL/GenBank/DDBJ databases">
        <authorList>
            <person name="Varghese N."/>
            <person name="Submissions S."/>
        </authorList>
    </citation>
    <scope>NUCLEOTIDE SEQUENCE [LARGE SCALE GENOMIC DNA]</scope>
    <source>
        <strain evidence="2">DSM 8595</strain>
    </source>
</reference>
<dbReference type="EMBL" id="FSRJ01000004">
    <property type="protein sequence ID" value="SIO17836.1"/>
    <property type="molecule type" value="Genomic_DNA"/>
</dbReference>
<dbReference type="RefSeq" id="WP_074261228.1">
    <property type="nucleotide sequence ID" value="NZ_FSRJ01000004.1"/>
</dbReference>
<protein>
    <submittedName>
        <fullName evidence="1">Uncharacterized protein</fullName>
    </submittedName>
</protein>
<dbReference type="AlphaFoldDB" id="A0A1N6HDP3"/>
<dbReference type="Proteomes" id="UP000184699">
    <property type="component" value="Unassembled WGS sequence"/>
</dbReference>
<dbReference type="OrthoDB" id="5007497at2"/>
<name>A0A1N6HDP3_9MICO</name>
<sequence length="72" mass="8087">MTINSRHLENAANARDDAYHLIEEFADGDVHPRVLEVLESLDTALFDLINWADQVTRHLAESGVEVVDVDLT</sequence>
<keyword evidence="2" id="KW-1185">Reference proteome</keyword>
<gene>
    <name evidence="1" type="ORF">SAMN05443544_3094</name>
</gene>
<dbReference type="STRING" id="232089.SAMN05443544_3094"/>
<organism evidence="1 2">
    <name type="scientific">Agromyces cerinus subsp. cerinus</name>
    <dbReference type="NCBI Taxonomy" id="232089"/>
    <lineage>
        <taxon>Bacteria</taxon>
        <taxon>Bacillati</taxon>
        <taxon>Actinomycetota</taxon>
        <taxon>Actinomycetes</taxon>
        <taxon>Micrococcales</taxon>
        <taxon>Microbacteriaceae</taxon>
        <taxon>Agromyces</taxon>
    </lineage>
</organism>
<evidence type="ECO:0000313" key="2">
    <source>
        <dbReference type="Proteomes" id="UP000184699"/>
    </source>
</evidence>